<gene>
    <name evidence="5" type="ORF">PoB_005674000</name>
</gene>
<feature type="transmembrane region" description="Helical" evidence="2">
    <location>
        <begin position="843"/>
        <end position="862"/>
    </location>
</feature>
<feature type="domain" description="Acyltransferase 3" evidence="4">
    <location>
        <begin position="472"/>
        <end position="892"/>
    </location>
</feature>
<feature type="transmembrane region" description="Helical" evidence="2">
    <location>
        <begin position="668"/>
        <end position="683"/>
    </location>
</feature>
<feature type="transmembrane region" description="Helical" evidence="2">
    <location>
        <begin position="240"/>
        <end position="265"/>
    </location>
</feature>
<reference evidence="5 6" key="1">
    <citation type="journal article" date="2021" name="Elife">
        <title>Chloroplast acquisition without the gene transfer in kleptoplastic sea slugs, Plakobranchus ocellatus.</title>
        <authorList>
            <person name="Maeda T."/>
            <person name="Takahashi S."/>
            <person name="Yoshida T."/>
            <person name="Shimamura S."/>
            <person name="Takaki Y."/>
            <person name="Nagai Y."/>
            <person name="Toyoda A."/>
            <person name="Suzuki Y."/>
            <person name="Arimoto A."/>
            <person name="Ishii H."/>
            <person name="Satoh N."/>
            <person name="Nishiyama T."/>
            <person name="Hasebe M."/>
            <person name="Maruyama T."/>
            <person name="Minagawa J."/>
            <person name="Obokata J."/>
            <person name="Shigenobu S."/>
        </authorList>
    </citation>
    <scope>NUCLEOTIDE SEQUENCE [LARGE SCALE GENOMIC DNA]</scope>
</reference>
<dbReference type="AlphaFoldDB" id="A0AAV4CBW4"/>
<feature type="chain" id="PRO_5044022462" evidence="3">
    <location>
        <begin position="27"/>
        <end position="909"/>
    </location>
</feature>
<dbReference type="InterPro" id="IPR002656">
    <property type="entry name" value="Acyl_transf_3_dom"/>
</dbReference>
<dbReference type="InterPro" id="IPR052728">
    <property type="entry name" value="O2_lipid_transport_reg"/>
</dbReference>
<feature type="transmembrane region" description="Helical" evidence="2">
    <location>
        <begin position="808"/>
        <end position="831"/>
    </location>
</feature>
<protein>
    <submittedName>
        <fullName evidence="5">Nose resistant to fluoxetine protein 6-like</fullName>
    </submittedName>
</protein>
<feature type="transmembrane region" description="Helical" evidence="2">
    <location>
        <begin position="520"/>
        <end position="540"/>
    </location>
</feature>
<feature type="compositionally biased region" description="Basic and acidic residues" evidence="1">
    <location>
        <begin position="365"/>
        <end position="377"/>
    </location>
</feature>
<feature type="transmembrane region" description="Helical" evidence="2">
    <location>
        <begin position="483"/>
        <end position="500"/>
    </location>
</feature>
<accession>A0AAV4CBW4</accession>
<dbReference type="Pfam" id="PF01757">
    <property type="entry name" value="Acyl_transf_3"/>
    <property type="match status" value="1"/>
</dbReference>
<evidence type="ECO:0000259" key="4">
    <source>
        <dbReference type="Pfam" id="PF01757"/>
    </source>
</evidence>
<dbReference type="Proteomes" id="UP000735302">
    <property type="component" value="Unassembled WGS sequence"/>
</dbReference>
<evidence type="ECO:0000256" key="2">
    <source>
        <dbReference type="SAM" id="Phobius"/>
    </source>
</evidence>
<dbReference type="EMBL" id="BLXT01006232">
    <property type="protein sequence ID" value="GFO30235.1"/>
    <property type="molecule type" value="Genomic_DNA"/>
</dbReference>
<evidence type="ECO:0000313" key="6">
    <source>
        <dbReference type="Proteomes" id="UP000735302"/>
    </source>
</evidence>
<feature type="transmembrane region" description="Helical" evidence="2">
    <location>
        <begin position="760"/>
        <end position="780"/>
    </location>
</feature>
<comment type="caution">
    <text evidence="5">The sequence shown here is derived from an EMBL/GenBank/DDBJ whole genome shotgun (WGS) entry which is preliminary data.</text>
</comment>
<proteinExistence type="predicted"/>
<keyword evidence="2" id="KW-1133">Transmembrane helix</keyword>
<keyword evidence="2" id="KW-0812">Transmembrane</keyword>
<name>A0AAV4CBW4_9GAST</name>
<keyword evidence="2" id="KW-0472">Membrane</keyword>
<keyword evidence="6" id="KW-1185">Reference proteome</keyword>
<feature type="region of interest" description="Disordered" evidence="1">
    <location>
        <begin position="339"/>
        <end position="393"/>
    </location>
</feature>
<keyword evidence="3" id="KW-0732">Signal</keyword>
<organism evidence="5 6">
    <name type="scientific">Plakobranchus ocellatus</name>
    <dbReference type="NCBI Taxonomy" id="259542"/>
    <lineage>
        <taxon>Eukaryota</taxon>
        <taxon>Metazoa</taxon>
        <taxon>Spiralia</taxon>
        <taxon>Lophotrochozoa</taxon>
        <taxon>Mollusca</taxon>
        <taxon>Gastropoda</taxon>
        <taxon>Heterobranchia</taxon>
        <taxon>Euthyneura</taxon>
        <taxon>Panpulmonata</taxon>
        <taxon>Sacoglossa</taxon>
        <taxon>Placobranchoidea</taxon>
        <taxon>Plakobranchidae</taxon>
        <taxon>Plakobranchus</taxon>
    </lineage>
</organism>
<dbReference type="GO" id="GO:0016747">
    <property type="term" value="F:acyltransferase activity, transferring groups other than amino-acyl groups"/>
    <property type="evidence" value="ECO:0007669"/>
    <property type="project" value="InterPro"/>
</dbReference>
<feature type="transmembrane region" description="Helical" evidence="2">
    <location>
        <begin position="728"/>
        <end position="748"/>
    </location>
</feature>
<feature type="transmembrane region" description="Helical" evidence="2">
    <location>
        <begin position="690"/>
        <end position="708"/>
    </location>
</feature>
<dbReference type="PANTHER" id="PTHR11161">
    <property type="entry name" value="O-ACYLTRANSFERASE"/>
    <property type="match status" value="1"/>
</dbReference>
<feature type="transmembrane region" description="Helical" evidence="2">
    <location>
        <begin position="874"/>
        <end position="895"/>
    </location>
</feature>
<evidence type="ECO:0000313" key="5">
    <source>
        <dbReference type="EMBL" id="GFO30235.1"/>
    </source>
</evidence>
<evidence type="ECO:0000256" key="3">
    <source>
        <dbReference type="SAM" id="SignalP"/>
    </source>
</evidence>
<feature type="signal peptide" evidence="3">
    <location>
        <begin position="1"/>
        <end position="26"/>
    </location>
</feature>
<feature type="transmembrane region" description="Helical" evidence="2">
    <location>
        <begin position="561"/>
        <end position="584"/>
    </location>
</feature>
<sequence>MTRSISATCFLLVAALLVGNIAGSQGTNDTILIHSNTNVTSNVNGSQVTNSIGISNNNSNTVEITTSNTTNLTTALAGSTQTGNKSVPPATSDAGLDFARLFNLLRRAGGLVPELRDAITRRQPLSDAQRKELLDLARLFGNTLSSVPDIFQGNNTSADLMKLLTNSGLLESLANVSLPSWSLQGRGSGLTGDQPVPIVLDLCLPRSCETVDLNSALSENNASFIHMECTADLNIGDDPWAVVAVIVLSIFLALMVAGTLTEFCVGSKTRRRSEFINAFINSNSSADLHSGIINNGISNNGISNIGNISSITANGGVSKPSGFINGGFEMREVGYITGGSDARHRVSSGHVTGGRENMRPSSESGHQETSIEAKPENGDPLPPNGDYTDDLPSYYPFNKTGHSKGYLADPFLSVLPDTMPVPKLTSDMRESNRKTDDTAHLHKWQRLLLAFSLPRNTGKILGVKAGPAAIGCLHGIRVLSMGWVIWGHVLSFGGTTGYFKNRMDIYDLIKTFTFQVMVNATLSVDTFFFMSGLLTAYLFLKECGKKEKVTIKQGVMYYVHRYWRLTPPMLIWIMVVACIVQYVGEGKPGWTDLPTAQLCRDSWWVNLLYIQNLWDEKAGQVVTPVFDDITVVPFRFSSTRLEVWSDSANHLAPTGKCLGVTWYLANDMQFYVLAPLVMIPWVYKKEILGLAMALMLVVVHLVSNAWLVYEYNFDLLRPAGEYMQKLYIRPWTRCGPFAIGLIIGYILYKTKCKIHMNKYLVAIGWFFAMAIMLTLTLVTYDENKDIMTDPSGWPVGGKMVHETLSRPVWAMILGWIVVACATGHGGFINSILSWEGFLPLSRLTYCAYLIHLTLMSYEFFTADSTSLFTMTNLIYRFFGFYIMSYAVAFLLAVGVEAPMLGLEKVVLTH</sequence>
<dbReference type="PANTHER" id="PTHR11161:SF0">
    <property type="entry name" value="O-ACYLTRANSFERASE LIKE PROTEIN"/>
    <property type="match status" value="1"/>
</dbReference>
<evidence type="ECO:0000256" key="1">
    <source>
        <dbReference type="SAM" id="MobiDB-lite"/>
    </source>
</evidence>